<evidence type="ECO:0000256" key="2">
    <source>
        <dbReference type="SAM" id="MobiDB-lite"/>
    </source>
</evidence>
<sequence length="639" mass="72385">MTEEIKNQMDEPDKFKKAAFLTLVSIIHEKELEIKKCMNLCQTLEMQLKEQQNVKRNNREEVSNSRPSNRRDRFIFPNPKNPPVISQNRTYHHSKSLEVKGPTSRSSLRNSGDTLATDNDASVGASVSLDPACMPAIGGVSSQIFNNVVNELVKTKLRLQDLQKEKGVDNKNYIISKQTEAELRYLRNEHQRLRQENEDFKLKVEANKVLINQMTALQSSLSPKPLSPFKSPRAVGISVQQVSTQTDPEQTKPGNVSSQSAQTEKISIRNQTAQTDKISSMDDTEDLHTSVGQRIEELKQELDKVRQEKETFERNYEQLMGSIDDMERNYEDKISSLQQTNQFLVSDRQHLKEEYSKLNENARILRDKLREEVQKNQHLQDALQQLDSGSDFDNFSQRLPFQSLYGRDSLSTQSSQHSRESPHHFAERNPMFTPPFTNKSPSQQALQRNEHPTQTVLQSGHASNHPPSERDADIHQTVPQVSTIRQMGNMSHPLAQVTNREGYLAQPLPQGVTPPGRGYYRSQPLPEVSAPSPGRGGYIPQPVSQAGYAPSPQYEKHFQHQSQVVSSGDVRTSDSGRDISKAAFSAFSVSPQAGAVREPPVGDDISPETVYHTQHVCERCFGDFKTYDMLLHHYQKCLD</sequence>
<feature type="compositionally biased region" description="Basic and acidic residues" evidence="2">
    <location>
        <begin position="417"/>
        <end position="427"/>
    </location>
</feature>
<dbReference type="EMBL" id="JBJQND010000005">
    <property type="protein sequence ID" value="KAL3876612.1"/>
    <property type="molecule type" value="Genomic_DNA"/>
</dbReference>
<feature type="compositionally biased region" description="Polar residues" evidence="2">
    <location>
        <begin position="435"/>
        <end position="466"/>
    </location>
</feature>
<evidence type="ECO:0000256" key="1">
    <source>
        <dbReference type="SAM" id="Coils"/>
    </source>
</evidence>
<feature type="compositionally biased region" description="Polar residues" evidence="2">
    <location>
        <begin position="239"/>
        <end position="278"/>
    </location>
</feature>
<feature type="compositionally biased region" description="Polar residues" evidence="2">
    <location>
        <begin position="103"/>
        <end position="120"/>
    </location>
</feature>
<proteinExistence type="predicted"/>
<gene>
    <name evidence="3" type="ORF">ACJMK2_034433</name>
</gene>
<dbReference type="AlphaFoldDB" id="A0ABD3WS39"/>
<feature type="region of interest" description="Disordered" evidence="2">
    <location>
        <begin position="408"/>
        <end position="474"/>
    </location>
</feature>
<feature type="region of interest" description="Disordered" evidence="2">
    <location>
        <begin position="528"/>
        <end position="550"/>
    </location>
</feature>
<dbReference type="Proteomes" id="UP001634394">
    <property type="component" value="Unassembled WGS sequence"/>
</dbReference>
<reference evidence="3 4" key="1">
    <citation type="submission" date="2024-11" db="EMBL/GenBank/DDBJ databases">
        <title>Chromosome-level genome assembly of the freshwater bivalve Anodonta woodiana.</title>
        <authorList>
            <person name="Chen X."/>
        </authorList>
    </citation>
    <scope>NUCLEOTIDE SEQUENCE [LARGE SCALE GENOMIC DNA]</scope>
    <source>
        <strain evidence="3">MN2024</strain>
        <tissue evidence="3">Gills</tissue>
    </source>
</reference>
<comment type="caution">
    <text evidence="3">The sequence shown here is derived from an EMBL/GenBank/DDBJ whole genome shotgun (WGS) entry which is preliminary data.</text>
</comment>
<evidence type="ECO:0000313" key="3">
    <source>
        <dbReference type="EMBL" id="KAL3876612.1"/>
    </source>
</evidence>
<keyword evidence="4" id="KW-1185">Reference proteome</keyword>
<feature type="compositionally biased region" description="Basic and acidic residues" evidence="2">
    <location>
        <begin position="57"/>
        <end position="74"/>
    </location>
</feature>
<accession>A0ABD3WS39</accession>
<evidence type="ECO:0000313" key="4">
    <source>
        <dbReference type="Proteomes" id="UP001634394"/>
    </source>
</evidence>
<protein>
    <submittedName>
        <fullName evidence="3">Uncharacterized protein</fullName>
    </submittedName>
</protein>
<feature type="coiled-coil region" evidence="1">
    <location>
        <begin position="145"/>
        <end position="203"/>
    </location>
</feature>
<name>A0ABD3WS39_SINWO</name>
<feature type="region of interest" description="Disordered" evidence="2">
    <location>
        <begin position="239"/>
        <end position="285"/>
    </location>
</feature>
<feature type="region of interest" description="Disordered" evidence="2">
    <location>
        <begin position="52"/>
        <end position="120"/>
    </location>
</feature>
<organism evidence="3 4">
    <name type="scientific">Sinanodonta woodiana</name>
    <name type="common">Chinese pond mussel</name>
    <name type="synonym">Anodonta woodiana</name>
    <dbReference type="NCBI Taxonomy" id="1069815"/>
    <lineage>
        <taxon>Eukaryota</taxon>
        <taxon>Metazoa</taxon>
        <taxon>Spiralia</taxon>
        <taxon>Lophotrochozoa</taxon>
        <taxon>Mollusca</taxon>
        <taxon>Bivalvia</taxon>
        <taxon>Autobranchia</taxon>
        <taxon>Heteroconchia</taxon>
        <taxon>Palaeoheterodonta</taxon>
        <taxon>Unionida</taxon>
        <taxon>Unionoidea</taxon>
        <taxon>Unionidae</taxon>
        <taxon>Unioninae</taxon>
        <taxon>Sinanodonta</taxon>
    </lineage>
</organism>
<keyword evidence="1" id="KW-0175">Coiled coil</keyword>